<evidence type="ECO:0000256" key="1">
    <source>
        <dbReference type="SAM" id="MobiDB-lite"/>
    </source>
</evidence>
<sequence length="93" mass="10462">MSLLLFLLLSSPRQPGVRAGPASPSGNFRFFMGKDQAGGRMVEREKEIKRGQTGIKGNRKRVKRKESTRARGRKRKITTRKKGKAHLPTSLET</sequence>
<reference evidence="3 4" key="1">
    <citation type="journal article" date="2016" name="Nat. Commun.">
        <title>Ectomycorrhizal ecology is imprinted in the genome of the dominant symbiotic fungus Cenococcum geophilum.</title>
        <authorList>
            <consortium name="DOE Joint Genome Institute"/>
            <person name="Peter M."/>
            <person name="Kohler A."/>
            <person name="Ohm R.A."/>
            <person name="Kuo A."/>
            <person name="Krutzmann J."/>
            <person name="Morin E."/>
            <person name="Arend M."/>
            <person name="Barry K.W."/>
            <person name="Binder M."/>
            <person name="Choi C."/>
            <person name="Clum A."/>
            <person name="Copeland A."/>
            <person name="Grisel N."/>
            <person name="Haridas S."/>
            <person name="Kipfer T."/>
            <person name="LaButti K."/>
            <person name="Lindquist E."/>
            <person name="Lipzen A."/>
            <person name="Maire R."/>
            <person name="Meier B."/>
            <person name="Mihaltcheva S."/>
            <person name="Molinier V."/>
            <person name="Murat C."/>
            <person name="Poggeler S."/>
            <person name="Quandt C.A."/>
            <person name="Sperisen C."/>
            <person name="Tritt A."/>
            <person name="Tisserant E."/>
            <person name="Crous P.W."/>
            <person name="Henrissat B."/>
            <person name="Nehls U."/>
            <person name="Egli S."/>
            <person name="Spatafora J.W."/>
            <person name="Grigoriev I.V."/>
            <person name="Martin F.M."/>
        </authorList>
    </citation>
    <scope>NUCLEOTIDE SEQUENCE [LARGE SCALE GENOMIC DNA]</scope>
    <source>
        <strain evidence="3 4">CBS 207.34</strain>
    </source>
</reference>
<name>A0A8E2EZC1_9PEZI</name>
<dbReference type="Proteomes" id="UP000250140">
    <property type="component" value="Unassembled WGS sequence"/>
</dbReference>
<proteinExistence type="predicted"/>
<organism evidence="3 4">
    <name type="scientific">Glonium stellatum</name>
    <dbReference type="NCBI Taxonomy" id="574774"/>
    <lineage>
        <taxon>Eukaryota</taxon>
        <taxon>Fungi</taxon>
        <taxon>Dikarya</taxon>
        <taxon>Ascomycota</taxon>
        <taxon>Pezizomycotina</taxon>
        <taxon>Dothideomycetes</taxon>
        <taxon>Pleosporomycetidae</taxon>
        <taxon>Gloniales</taxon>
        <taxon>Gloniaceae</taxon>
        <taxon>Glonium</taxon>
    </lineage>
</organism>
<dbReference type="EMBL" id="KV749876">
    <property type="protein sequence ID" value="OCL07418.1"/>
    <property type="molecule type" value="Genomic_DNA"/>
</dbReference>
<feature type="chain" id="PRO_5034267708" description="Secreted protein" evidence="2">
    <location>
        <begin position="20"/>
        <end position="93"/>
    </location>
</feature>
<gene>
    <name evidence="3" type="ORF">AOQ84DRAFT_59238</name>
</gene>
<keyword evidence="2" id="KW-0732">Signal</keyword>
<accession>A0A8E2EZC1</accession>
<feature type="compositionally biased region" description="Basic residues" evidence="1">
    <location>
        <begin position="57"/>
        <end position="85"/>
    </location>
</feature>
<evidence type="ECO:0008006" key="5">
    <source>
        <dbReference type="Google" id="ProtNLM"/>
    </source>
</evidence>
<dbReference type="AlphaFoldDB" id="A0A8E2EZC1"/>
<evidence type="ECO:0000256" key="2">
    <source>
        <dbReference type="SAM" id="SignalP"/>
    </source>
</evidence>
<keyword evidence="4" id="KW-1185">Reference proteome</keyword>
<evidence type="ECO:0000313" key="3">
    <source>
        <dbReference type="EMBL" id="OCL07418.1"/>
    </source>
</evidence>
<protein>
    <recommendedName>
        <fullName evidence="5">Secreted protein</fullName>
    </recommendedName>
</protein>
<evidence type="ECO:0000313" key="4">
    <source>
        <dbReference type="Proteomes" id="UP000250140"/>
    </source>
</evidence>
<feature type="signal peptide" evidence="2">
    <location>
        <begin position="1"/>
        <end position="19"/>
    </location>
</feature>
<feature type="region of interest" description="Disordered" evidence="1">
    <location>
        <begin position="54"/>
        <end position="93"/>
    </location>
</feature>